<dbReference type="SUPFAM" id="SSF144091">
    <property type="entry name" value="Rhomboid-like"/>
    <property type="match status" value="1"/>
</dbReference>
<dbReference type="InterPro" id="IPR035952">
    <property type="entry name" value="Rhomboid-like_sf"/>
</dbReference>
<keyword evidence="8" id="KW-0378">Hydrolase</keyword>
<dbReference type="GO" id="GO:0016787">
    <property type="term" value="F:hydrolase activity"/>
    <property type="evidence" value="ECO:0007669"/>
    <property type="project" value="UniProtKB-KW"/>
</dbReference>
<dbReference type="InterPro" id="IPR022764">
    <property type="entry name" value="Peptidase_S54_rhomboid_dom"/>
</dbReference>
<dbReference type="EC" id="3.4.21.-" evidence="8"/>
<reference evidence="8 9" key="1">
    <citation type="submission" date="2023-11" db="EMBL/GenBank/DDBJ databases">
        <title>Paucibacter sp. nov., isolated from fresh soil in Korea.</title>
        <authorList>
            <person name="Le N.T.T."/>
        </authorList>
    </citation>
    <scope>NUCLEOTIDE SEQUENCE [LARGE SCALE GENOMIC DNA]</scope>
    <source>
        <strain evidence="8 9">R3-3</strain>
    </source>
</reference>
<evidence type="ECO:0000256" key="6">
    <source>
        <dbReference type="SAM" id="SignalP"/>
    </source>
</evidence>
<evidence type="ECO:0000256" key="2">
    <source>
        <dbReference type="ARBA" id="ARBA00022692"/>
    </source>
</evidence>
<comment type="subcellular location">
    <subcellularLocation>
        <location evidence="1">Membrane</location>
        <topology evidence="1">Multi-pass membrane protein</topology>
    </subcellularLocation>
</comment>
<feature type="transmembrane region" description="Helical" evidence="5">
    <location>
        <begin position="58"/>
        <end position="75"/>
    </location>
</feature>
<protein>
    <submittedName>
        <fullName evidence="8">Rhombosortase</fullName>
        <ecNumber evidence="8">3.4.21.-</ecNumber>
    </submittedName>
</protein>
<dbReference type="EMBL" id="JAXCLA010000003">
    <property type="protein sequence ID" value="MDY0744611.1"/>
    <property type="molecule type" value="Genomic_DNA"/>
</dbReference>
<evidence type="ECO:0000256" key="4">
    <source>
        <dbReference type="ARBA" id="ARBA00023136"/>
    </source>
</evidence>
<dbReference type="NCBIfam" id="TIGR03902">
    <property type="entry name" value="rhom_GG_sort"/>
    <property type="match status" value="1"/>
</dbReference>
<keyword evidence="3 5" id="KW-1133">Transmembrane helix</keyword>
<evidence type="ECO:0000256" key="1">
    <source>
        <dbReference type="ARBA" id="ARBA00004141"/>
    </source>
</evidence>
<feature type="chain" id="PRO_5046511742" evidence="6">
    <location>
        <begin position="24"/>
        <end position="202"/>
    </location>
</feature>
<evidence type="ECO:0000256" key="3">
    <source>
        <dbReference type="ARBA" id="ARBA00022989"/>
    </source>
</evidence>
<sequence>MARRLPLSAWSLLSAVLALGALAAWPVDRQWLDWQGLHGDWPYRAFTAAFVHWTPRHLAANLAGCAVLAWLGHTAQLGRRAALAWAVAWPLSVAALALRPEITAFGGLSGVLHAGVAVAVIELVLTRRGRERWIGLAIGIGLVLKIAGESPLGPALQQVEGWDGMPVVPLAHLAGAVLGAGLTVVFIGVSIGVRGYHRRRPA</sequence>
<feature type="transmembrane region" description="Helical" evidence="5">
    <location>
        <begin position="168"/>
        <end position="193"/>
    </location>
</feature>
<dbReference type="RefSeq" id="WP_320422527.1">
    <property type="nucleotide sequence ID" value="NZ_JAXCLA010000003.1"/>
</dbReference>
<feature type="transmembrane region" description="Helical" evidence="5">
    <location>
        <begin position="104"/>
        <end position="125"/>
    </location>
</feature>
<dbReference type="Gene3D" id="1.20.1540.10">
    <property type="entry name" value="Rhomboid-like"/>
    <property type="match status" value="1"/>
</dbReference>
<keyword evidence="2 5" id="KW-0812">Transmembrane</keyword>
<feature type="domain" description="Peptidase S54 rhomboid" evidence="7">
    <location>
        <begin position="43"/>
        <end position="186"/>
    </location>
</feature>
<feature type="transmembrane region" description="Helical" evidence="5">
    <location>
        <begin position="132"/>
        <end position="148"/>
    </location>
</feature>
<dbReference type="InterPro" id="IPR023826">
    <property type="entry name" value="Rhom-like_SP_proteobac"/>
</dbReference>
<organism evidence="8 9">
    <name type="scientific">Roseateles agri</name>
    <dbReference type="NCBI Taxonomy" id="3098619"/>
    <lineage>
        <taxon>Bacteria</taxon>
        <taxon>Pseudomonadati</taxon>
        <taxon>Pseudomonadota</taxon>
        <taxon>Betaproteobacteria</taxon>
        <taxon>Burkholderiales</taxon>
        <taxon>Sphaerotilaceae</taxon>
        <taxon>Roseateles</taxon>
    </lineage>
</organism>
<evidence type="ECO:0000313" key="8">
    <source>
        <dbReference type="EMBL" id="MDY0744611.1"/>
    </source>
</evidence>
<comment type="caution">
    <text evidence="8">The sequence shown here is derived from an EMBL/GenBank/DDBJ whole genome shotgun (WGS) entry which is preliminary data.</text>
</comment>
<evidence type="ECO:0000259" key="7">
    <source>
        <dbReference type="Pfam" id="PF01694"/>
    </source>
</evidence>
<feature type="signal peptide" evidence="6">
    <location>
        <begin position="1"/>
        <end position="23"/>
    </location>
</feature>
<keyword evidence="6" id="KW-0732">Signal</keyword>
<dbReference type="Pfam" id="PF01694">
    <property type="entry name" value="Rhomboid"/>
    <property type="match status" value="1"/>
</dbReference>
<evidence type="ECO:0000313" key="9">
    <source>
        <dbReference type="Proteomes" id="UP001285263"/>
    </source>
</evidence>
<accession>A0ABU5DEA6</accession>
<evidence type="ECO:0000256" key="5">
    <source>
        <dbReference type="SAM" id="Phobius"/>
    </source>
</evidence>
<gene>
    <name evidence="8" type="primary">rrtA</name>
    <name evidence="8" type="ORF">SNE35_08840</name>
</gene>
<dbReference type="Proteomes" id="UP001285263">
    <property type="component" value="Unassembled WGS sequence"/>
</dbReference>
<name>A0ABU5DEA6_9BURK</name>
<proteinExistence type="predicted"/>
<keyword evidence="4 5" id="KW-0472">Membrane</keyword>
<feature type="transmembrane region" description="Helical" evidence="5">
    <location>
        <begin position="82"/>
        <end position="98"/>
    </location>
</feature>
<keyword evidence="9" id="KW-1185">Reference proteome</keyword>